<dbReference type="PANTHER" id="PTHR42673">
    <property type="entry name" value="MALEYLACETOACETATE ISOMERASE"/>
    <property type="match status" value="1"/>
</dbReference>
<name>A0ABR3SWI6_9PEZI</name>
<keyword evidence="5" id="KW-1185">Reference proteome</keyword>
<evidence type="ECO:0000259" key="2">
    <source>
        <dbReference type="PROSITE" id="PS50404"/>
    </source>
</evidence>
<reference evidence="4 5" key="1">
    <citation type="submission" date="2024-02" db="EMBL/GenBank/DDBJ databases">
        <title>De novo assembly and annotation of 12 fungi associated with fruit tree decline syndrome in Ontario, Canada.</title>
        <authorList>
            <person name="Sulman M."/>
            <person name="Ellouze W."/>
            <person name="Ilyukhin E."/>
        </authorList>
    </citation>
    <scope>NUCLEOTIDE SEQUENCE [LARGE SCALE GENOMIC DNA]</scope>
    <source>
        <strain evidence="4 5">M1-105</strain>
    </source>
</reference>
<feature type="domain" description="GST C-terminal" evidence="3">
    <location>
        <begin position="127"/>
        <end position="254"/>
    </location>
</feature>
<dbReference type="SUPFAM" id="SSF52833">
    <property type="entry name" value="Thioredoxin-like"/>
    <property type="match status" value="1"/>
</dbReference>
<dbReference type="PANTHER" id="PTHR42673:SF4">
    <property type="entry name" value="MALEYLACETOACETATE ISOMERASE"/>
    <property type="match status" value="1"/>
</dbReference>
<feature type="domain" description="GST N-terminal" evidence="2">
    <location>
        <begin position="17"/>
        <end position="119"/>
    </location>
</feature>
<dbReference type="InterPro" id="IPR005955">
    <property type="entry name" value="GST_Zeta"/>
</dbReference>
<accession>A0ABR3SWI6</accession>
<dbReference type="Gene3D" id="1.20.1050.10">
    <property type="match status" value="1"/>
</dbReference>
<evidence type="ECO:0000313" key="4">
    <source>
        <dbReference type="EMBL" id="KAL1631701.1"/>
    </source>
</evidence>
<organism evidence="4 5">
    <name type="scientific">Neofusicoccum ribis</name>
    <dbReference type="NCBI Taxonomy" id="45134"/>
    <lineage>
        <taxon>Eukaryota</taxon>
        <taxon>Fungi</taxon>
        <taxon>Dikarya</taxon>
        <taxon>Ascomycota</taxon>
        <taxon>Pezizomycotina</taxon>
        <taxon>Dothideomycetes</taxon>
        <taxon>Dothideomycetes incertae sedis</taxon>
        <taxon>Botryosphaeriales</taxon>
        <taxon>Botryosphaeriaceae</taxon>
        <taxon>Neofusicoccum</taxon>
    </lineage>
</organism>
<dbReference type="PROSITE" id="PS50404">
    <property type="entry name" value="GST_NTER"/>
    <property type="match status" value="1"/>
</dbReference>
<dbReference type="PROSITE" id="PS50405">
    <property type="entry name" value="GST_CTER"/>
    <property type="match status" value="1"/>
</dbReference>
<proteinExistence type="inferred from homology"/>
<dbReference type="InterPro" id="IPR036282">
    <property type="entry name" value="Glutathione-S-Trfase_C_sf"/>
</dbReference>
<comment type="caution">
    <text evidence="4">The sequence shown here is derived from an EMBL/GenBank/DDBJ whole genome shotgun (WGS) entry which is preliminary data.</text>
</comment>
<dbReference type="InterPro" id="IPR040079">
    <property type="entry name" value="Glutathione_S-Trfase"/>
</dbReference>
<dbReference type="SUPFAM" id="SSF47616">
    <property type="entry name" value="GST C-terminal domain-like"/>
    <property type="match status" value="1"/>
</dbReference>
<dbReference type="InterPro" id="IPR004045">
    <property type="entry name" value="Glutathione_S-Trfase_N"/>
</dbReference>
<dbReference type="SFLD" id="SFLDS00019">
    <property type="entry name" value="Glutathione_Transferase_(cytos"/>
    <property type="match status" value="1"/>
</dbReference>
<dbReference type="InterPro" id="IPR010987">
    <property type="entry name" value="Glutathione-S-Trfase_C-like"/>
</dbReference>
<comment type="similarity">
    <text evidence="1">Belongs to the GST superfamily. Zeta family.</text>
</comment>
<dbReference type="Pfam" id="PF13410">
    <property type="entry name" value="GST_C_2"/>
    <property type="match status" value="1"/>
</dbReference>
<evidence type="ECO:0008006" key="6">
    <source>
        <dbReference type="Google" id="ProtNLM"/>
    </source>
</evidence>
<dbReference type="Gene3D" id="3.40.30.10">
    <property type="entry name" value="Glutaredoxin"/>
    <property type="match status" value="1"/>
</dbReference>
<sequence>MATTTTTTTTTKQDDTPSLHLHTYFRSSCSARLRIALRLKRLPHTSTPVHLLRAEQTSASYLALNPSGTVPTLTHTITHAHTSPIRTTTNNNPFPAHTITITQSIAALEYLEEAFPGTRRLLPPPTSPAARAAVRTLVNIIACDIQPLTNSKPIKAVNALGHDGQAWARDWTERGLDAFEAALARTQDPAAGGRFSVGEEVTLADVCLVPAVWAARRWGCAVERWPRVMGVVGWMEGLEEVRAAHWRRQEDTPEEFRGEE</sequence>
<evidence type="ECO:0000313" key="5">
    <source>
        <dbReference type="Proteomes" id="UP001521116"/>
    </source>
</evidence>
<dbReference type="InterPro" id="IPR036249">
    <property type="entry name" value="Thioredoxin-like_sf"/>
</dbReference>
<dbReference type="EMBL" id="JAJVDC020000039">
    <property type="protein sequence ID" value="KAL1631701.1"/>
    <property type="molecule type" value="Genomic_DNA"/>
</dbReference>
<dbReference type="Proteomes" id="UP001521116">
    <property type="component" value="Unassembled WGS sequence"/>
</dbReference>
<protein>
    <recommendedName>
        <fullName evidence="6">Maleylacetoacetate isomerase</fullName>
    </recommendedName>
</protein>
<evidence type="ECO:0000259" key="3">
    <source>
        <dbReference type="PROSITE" id="PS50405"/>
    </source>
</evidence>
<evidence type="ECO:0000256" key="1">
    <source>
        <dbReference type="ARBA" id="ARBA00010007"/>
    </source>
</evidence>
<dbReference type="SFLD" id="SFLDG00358">
    <property type="entry name" value="Main_(cytGST)"/>
    <property type="match status" value="1"/>
</dbReference>
<dbReference type="NCBIfam" id="TIGR01262">
    <property type="entry name" value="maiA"/>
    <property type="match status" value="1"/>
</dbReference>
<dbReference type="Pfam" id="PF13409">
    <property type="entry name" value="GST_N_2"/>
    <property type="match status" value="1"/>
</dbReference>
<gene>
    <name evidence="4" type="ORF">SLS56_004375</name>
</gene>